<sequence>MNFALVFRIGSAHADLAANALRKMKYQLRQAEGENDLIALIDGLAKVAAVTRSKDLGDEVRVLSRVTRRRKGVCLSSDGEIRIAMIAAASRKDLMEWVDFLGAWITEIAFEARTADEARVLLLHLRRIIGLQPELIVTCSKAEAALLSIIAS</sequence>
<evidence type="ECO:0000313" key="2">
    <source>
        <dbReference type="Proteomes" id="UP001161137"/>
    </source>
</evidence>
<dbReference type="Proteomes" id="UP001161137">
    <property type="component" value="Unassembled WGS sequence"/>
</dbReference>
<organism evidence="1 2">
    <name type="scientific">Ectopseudomonas toyotomiensis</name>
    <dbReference type="NCBI Taxonomy" id="554344"/>
    <lineage>
        <taxon>Bacteria</taxon>
        <taxon>Pseudomonadati</taxon>
        <taxon>Pseudomonadota</taxon>
        <taxon>Gammaproteobacteria</taxon>
        <taxon>Pseudomonadales</taxon>
        <taxon>Pseudomonadaceae</taxon>
        <taxon>Ectopseudomonas</taxon>
    </lineage>
</organism>
<comment type="caution">
    <text evidence="1">The sequence shown here is derived from an EMBL/GenBank/DDBJ whole genome shotgun (WGS) entry which is preliminary data.</text>
</comment>
<dbReference type="AlphaFoldDB" id="A0AA42IRZ1"/>
<gene>
    <name evidence="1" type="ORF">N5D41_23520</name>
</gene>
<dbReference type="RefSeq" id="WP_196458582.1">
    <property type="nucleotide sequence ID" value="NZ_JACFYY010000006.1"/>
</dbReference>
<protein>
    <submittedName>
        <fullName evidence="1">Uncharacterized protein</fullName>
    </submittedName>
</protein>
<reference evidence="1" key="1">
    <citation type="submission" date="2022-09" db="EMBL/GenBank/DDBJ databases">
        <title>Intensive care unit water sources are persistently colonized with multi-drug resistant bacteria and are the site of extensive horizontal gene transfer of antibiotic resistance genes.</title>
        <authorList>
            <person name="Diorio-Toth L."/>
        </authorList>
    </citation>
    <scope>NUCLEOTIDE SEQUENCE</scope>
    <source>
        <strain evidence="1">GD03863</strain>
    </source>
</reference>
<accession>A0AA42IRZ1</accession>
<proteinExistence type="predicted"/>
<evidence type="ECO:0000313" key="1">
    <source>
        <dbReference type="EMBL" id="MDH0704450.1"/>
    </source>
</evidence>
<dbReference type="EMBL" id="JAOCDH010000041">
    <property type="protein sequence ID" value="MDH0704450.1"/>
    <property type="molecule type" value="Genomic_DNA"/>
</dbReference>
<name>A0AA42IRZ1_9GAMM</name>